<keyword evidence="1" id="KW-0472">Membrane</keyword>
<reference evidence="2 3" key="1">
    <citation type="submission" date="2017-04" db="EMBL/GenBank/DDBJ databases">
        <authorList>
            <person name="Afonso C.L."/>
            <person name="Miller P.J."/>
            <person name="Scott M.A."/>
            <person name="Spackman E."/>
            <person name="Goraichik I."/>
            <person name="Dimitrov K.M."/>
            <person name="Suarez D.L."/>
            <person name="Swayne D.E."/>
        </authorList>
    </citation>
    <scope>NUCLEOTIDE SEQUENCE [LARGE SCALE GENOMIC DNA]</scope>
    <source>
        <strain evidence="2 3">DSM 3385</strain>
    </source>
</reference>
<evidence type="ECO:0000256" key="1">
    <source>
        <dbReference type="SAM" id="Phobius"/>
    </source>
</evidence>
<feature type="transmembrane region" description="Helical" evidence="1">
    <location>
        <begin position="140"/>
        <end position="162"/>
    </location>
</feature>
<name>A0A1W2DQL4_9BACT</name>
<evidence type="ECO:0000313" key="2">
    <source>
        <dbReference type="EMBL" id="SMC99322.1"/>
    </source>
</evidence>
<sequence length="230" mass="25273">MKTARTVHMGVWFLMGLNLLMALGSIWIFMRMAPAIEVIIDRNELSLEACEEMLSSLALMGTDGAVDGGLKDSFLGAMERVENNITETKEPGALQAIHTNFSQAFAGDVKARHATVTAITLLAGINRDAMIRADLRARQFGYAGAWAIVFMAATVFFAGMLFKRRLSKNLLVPMGEIEAVVRAHQNGDIMRRCTGADVPGEVQNLFDGVNELLDKIQFQTVATGNFRAWF</sequence>
<evidence type="ECO:0008006" key="4">
    <source>
        <dbReference type="Google" id="ProtNLM"/>
    </source>
</evidence>
<dbReference type="Gene3D" id="1.20.120.1530">
    <property type="match status" value="1"/>
</dbReference>
<feature type="transmembrane region" description="Helical" evidence="1">
    <location>
        <begin position="12"/>
        <end position="30"/>
    </location>
</feature>
<dbReference type="Proteomes" id="UP000192418">
    <property type="component" value="Unassembled WGS sequence"/>
</dbReference>
<dbReference type="RefSeq" id="WP_084070701.1">
    <property type="nucleotide sequence ID" value="NZ_FWXY01000019.1"/>
</dbReference>
<evidence type="ECO:0000313" key="3">
    <source>
        <dbReference type="Proteomes" id="UP000192418"/>
    </source>
</evidence>
<organism evidence="2 3">
    <name type="scientific">Desulfocicer vacuolatum DSM 3385</name>
    <dbReference type="NCBI Taxonomy" id="1121400"/>
    <lineage>
        <taxon>Bacteria</taxon>
        <taxon>Pseudomonadati</taxon>
        <taxon>Thermodesulfobacteriota</taxon>
        <taxon>Desulfobacteria</taxon>
        <taxon>Desulfobacterales</taxon>
        <taxon>Desulfobacteraceae</taxon>
        <taxon>Desulfocicer</taxon>
    </lineage>
</organism>
<dbReference type="OrthoDB" id="9816090at2"/>
<dbReference type="AlphaFoldDB" id="A0A1W2DQL4"/>
<keyword evidence="1" id="KW-0812">Transmembrane</keyword>
<dbReference type="EMBL" id="FWXY01000019">
    <property type="protein sequence ID" value="SMC99322.1"/>
    <property type="molecule type" value="Genomic_DNA"/>
</dbReference>
<gene>
    <name evidence="2" type="ORF">SAMN02746065_11944</name>
</gene>
<dbReference type="STRING" id="1121400.SAMN02746065_11944"/>
<accession>A0A1W2DQL4</accession>
<proteinExistence type="predicted"/>
<keyword evidence="3" id="KW-1185">Reference proteome</keyword>
<keyword evidence="1" id="KW-1133">Transmembrane helix</keyword>
<protein>
    <recommendedName>
        <fullName evidence="4">HAMP domain-containing protein</fullName>
    </recommendedName>
</protein>